<dbReference type="AlphaFoldDB" id="D3FEZ5"/>
<evidence type="ECO:0000256" key="1">
    <source>
        <dbReference type="SAM" id="SignalP"/>
    </source>
</evidence>
<reference evidence="3" key="2">
    <citation type="submission" date="2010-01" db="EMBL/GenBank/DDBJ databases">
        <title>The complete genome of Conexibacter woesei DSM 14684.</title>
        <authorList>
            <consortium name="US DOE Joint Genome Institute (JGI-PGF)"/>
            <person name="Lucas S."/>
            <person name="Copeland A."/>
            <person name="Lapidus A."/>
            <person name="Glavina del Rio T."/>
            <person name="Dalin E."/>
            <person name="Tice H."/>
            <person name="Bruce D."/>
            <person name="Goodwin L."/>
            <person name="Pitluck S."/>
            <person name="Kyrpides N."/>
            <person name="Mavromatis K."/>
            <person name="Ivanova N."/>
            <person name="Mikhailova N."/>
            <person name="Chertkov O."/>
            <person name="Brettin T."/>
            <person name="Detter J.C."/>
            <person name="Han C."/>
            <person name="Larimer F."/>
            <person name="Land M."/>
            <person name="Hauser L."/>
            <person name="Markowitz V."/>
            <person name="Cheng J.-F."/>
            <person name="Hugenholtz P."/>
            <person name="Woyke T."/>
            <person name="Wu D."/>
            <person name="Pukall R."/>
            <person name="Steenblock K."/>
            <person name="Schneider S."/>
            <person name="Klenk H.-P."/>
            <person name="Eisen J.A."/>
        </authorList>
    </citation>
    <scope>NUCLEOTIDE SEQUENCE [LARGE SCALE GENOMIC DNA]</scope>
    <source>
        <strain evidence="3">DSM 14684 / CIP 108061 / JCM 11494 / NBRC 100937 / ID131577</strain>
    </source>
</reference>
<dbReference type="InterPro" id="IPR013783">
    <property type="entry name" value="Ig-like_fold"/>
</dbReference>
<protein>
    <recommendedName>
        <fullName evidence="4">Choice-of-anchor D domain-containing protein</fullName>
    </recommendedName>
</protein>
<dbReference type="OrthoDB" id="3204431at2"/>
<dbReference type="HOGENOM" id="CLU_908234_0_0_11"/>
<feature type="chain" id="PRO_5039283794" description="Choice-of-anchor D domain-containing protein" evidence="1">
    <location>
        <begin position="26"/>
        <end position="306"/>
    </location>
</feature>
<evidence type="ECO:0000313" key="2">
    <source>
        <dbReference type="EMBL" id="ADB51712.1"/>
    </source>
</evidence>
<name>D3FEZ5_CONWI</name>
<keyword evidence="1" id="KW-0732">Signal</keyword>
<keyword evidence="3" id="KW-1185">Reference proteome</keyword>
<accession>D3FEZ5</accession>
<dbReference type="GO" id="GO:0005975">
    <property type="term" value="P:carbohydrate metabolic process"/>
    <property type="evidence" value="ECO:0007669"/>
    <property type="project" value="UniProtKB-ARBA"/>
</dbReference>
<gene>
    <name evidence="2" type="ordered locus">Cwoe_3294</name>
</gene>
<dbReference type="Proteomes" id="UP000008229">
    <property type="component" value="Chromosome"/>
</dbReference>
<feature type="signal peptide" evidence="1">
    <location>
        <begin position="1"/>
        <end position="25"/>
    </location>
</feature>
<dbReference type="KEGG" id="cwo:Cwoe_3294"/>
<dbReference type="Gene3D" id="2.60.40.10">
    <property type="entry name" value="Immunoglobulins"/>
    <property type="match status" value="1"/>
</dbReference>
<dbReference type="RefSeq" id="WP_012934763.1">
    <property type="nucleotide sequence ID" value="NC_013739.1"/>
</dbReference>
<reference evidence="2 3" key="1">
    <citation type="journal article" date="2010" name="Stand. Genomic Sci.">
        <title>Complete genome sequence of Conexibacter woesei type strain (ID131577).</title>
        <authorList>
            <person name="Pukall R."/>
            <person name="Lapidus A."/>
            <person name="Glavina Del Rio T."/>
            <person name="Copeland A."/>
            <person name="Tice H."/>
            <person name="Cheng J.-F."/>
            <person name="Lucas S."/>
            <person name="Chen F."/>
            <person name="Nolan M."/>
            <person name="Bruce D."/>
            <person name="Goodwin L."/>
            <person name="Pitluck S."/>
            <person name="Mavromatis K."/>
            <person name="Ivanova N."/>
            <person name="Ovchinnikova G."/>
            <person name="Pati A."/>
            <person name="Chen A."/>
            <person name="Palaniappan K."/>
            <person name="Land M."/>
            <person name="Hauser L."/>
            <person name="Chang Y.-J."/>
            <person name="Jeffries C.D."/>
            <person name="Chain P."/>
            <person name="Meincke L."/>
            <person name="Sims D."/>
            <person name="Brettin T."/>
            <person name="Detter J.C."/>
            <person name="Rohde M."/>
            <person name="Goeker M."/>
            <person name="Bristow J."/>
            <person name="Eisen J.A."/>
            <person name="Markowitz V."/>
            <person name="Kyrpides N.C."/>
            <person name="Klenk H.-P."/>
            <person name="Hugenholtz P."/>
        </authorList>
    </citation>
    <scope>NUCLEOTIDE SEQUENCE [LARGE SCALE GENOMIC DNA]</scope>
    <source>
        <strain evidence="3">DSM 14684 / CIP 108061 / JCM 11494 / NBRC 100937 / ID131577</strain>
    </source>
</reference>
<dbReference type="EMBL" id="CP001854">
    <property type="protein sequence ID" value="ADB51712.1"/>
    <property type="molecule type" value="Genomic_DNA"/>
</dbReference>
<evidence type="ECO:0008006" key="4">
    <source>
        <dbReference type="Google" id="ProtNLM"/>
    </source>
</evidence>
<evidence type="ECO:0000313" key="3">
    <source>
        <dbReference type="Proteomes" id="UP000008229"/>
    </source>
</evidence>
<organism evidence="2 3">
    <name type="scientific">Conexibacter woesei (strain DSM 14684 / CCUG 47730 / CIP 108061 / JCM 11494 / NBRC 100937 / ID131577)</name>
    <dbReference type="NCBI Taxonomy" id="469383"/>
    <lineage>
        <taxon>Bacteria</taxon>
        <taxon>Bacillati</taxon>
        <taxon>Actinomycetota</taxon>
        <taxon>Thermoleophilia</taxon>
        <taxon>Solirubrobacterales</taxon>
        <taxon>Conexibacteraceae</taxon>
        <taxon>Conexibacter</taxon>
    </lineage>
</organism>
<proteinExistence type="predicted"/>
<sequence precursor="true">MSKRVRLALLALSLLAATAAGPGTAAAVLGFRVTAGARFSVSGPVTFTSSFGTAECSLRATGTLAASWLKTRLANMGSITSVTATSCRGAVSALVHLGPTTPLAYVSFSGALPSVVLVNHVMQRFGVALTTPFGLCLYGGDLAASLNIWLGPVWFEIHRSSLPKVSGSALCPATGTVSGMMSGGALTVTTGDNDLAEWAWQGRNPYDFGTVATGVEQVGTLTFKNTSALRSLDLDGPVQLSDDDHFDYDPPRLAGIIAPGASRSIDVTFRGATPGTAYQSDFIVHPLDDEDQEYQTAIQLRARTAP</sequence>